<dbReference type="FunFam" id="1.10.260.100:FF:000002">
    <property type="entry name" value="Stress-induced-phosphoprotein 1 (Hsp70/Hsp90-organizing)"/>
    <property type="match status" value="1"/>
</dbReference>
<comment type="subcellular location">
    <subcellularLocation>
        <location evidence="4">Dynein axonemal particle</location>
    </subcellularLocation>
</comment>
<dbReference type="InterPro" id="IPR006636">
    <property type="entry name" value="STI1_HS-bd"/>
</dbReference>
<comment type="caution">
    <text evidence="10">The sequence shown here is derived from an EMBL/GenBank/DDBJ whole genome shotgun (WGS) entry which is preliminary data.</text>
</comment>
<dbReference type="PROSITE" id="PS50005">
    <property type="entry name" value="TPR"/>
    <property type="match status" value="6"/>
</dbReference>
<dbReference type="Pfam" id="PF13424">
    <property type="entry name" value="TPR_12"/>
    <property type="match status" value="1"/>
</dbReference>
<feature type="region of interest" description="Disordered" evidence="8">
    <location>
        <begin position="117"/>
        <end position="142"/>
    </location>
</feature>
<proteinExistence type="predicted"/>
<feature type="domain" description="STI1" evidence="9">
    <location>
        <begin position="522"/>
        <end position="561"/>
    </location>
</feature>
<protein>
    <recommendedName>
        <fullName evidence="5">Stress-induced-phosphoprotein 1</fullName>
    </recommendedName>
</protein>
<dbReference type="EMBL" id="BDGG01000004">
    <property type="protein sequence ID" value="GAU98379.1"/>
    <property type="molecule type" value="Genomic_DNA"/>
</dbReference>
<evidence type="ECO:0000313" key="10">
    <source>
        <dbReference type="EMBL" id="GAU98379.1"/>
    </source>
</evidence>
<evidence type="ECO:0000256" key="8">
    <source>
        <dbReference type="SAM" id="MobiDB-lite"/>
    </source>
</evidence>
<feature type="repeat" description="TPR" evidence="7">
    <location>
        <begin position="39"/>
        <end position="72"/>
    </location>
</feature>
<dbReference type="PANTHER" id="PTHR22904:SF523">
    <property type="entry name" value="STRESS-INDUCED-PHOSPHOPROTEIN 1"/>
    <property type="match status" value="1"/>
</dbReference>
<dbReference type="SMART" id="SM00028">
    <property type="entry name" value="TPR"/>
    <property type="match status" value="9"/>
</dbReference>
<organism evidence="10 11">
    <name type="scientific">Ramazzottius varieornatus</name>
    <name type="common">Water bear</name>
    <name type="synonym">Tardigrade</name>
    <dbReference type="NCBI Taxonomy" id="947166"/>
    <lineage>
        <taxon>Eukaryota</taxon>
        <taxon>Metazoa</taxon>
        <taxon>Ecdysozoa</taxon>
        <taxon>Tardigrada</taxon>
        <taxon>Eutardigrada</taxon>
        <taxon>Parachela</taxon>
        <taxon>Hypsibioidea</taxon>
        <taxon>Ramazzottiidae</taxon>
        <taxon>Ramazzottius</taxon>
    </lineage>
</organism>
<feature type="compositionally biased region" description="Acidic residues" evidence="8">
    <location>
        <begin position="209"/>
        <end position="218"/>
    </location>
</feature>
<dbReference type="PROSITE" id="PS50293">
    <property type="entry name" value="TPR_REGION"/>
    <property type="match status" value="2"/>
</dbReference>
<keyword evidence="3 7" id="KW-0802">TPR repeat</keyword>
<dbReference type="GO" id="GO:0120293">
    <property type="term" value="C:dynein axonemal particle"/>
    <property type="evidence" value="ECO:0007669"/>
    <property type="project" value="UniProtKB-SubCell"/>
</dbReference>
<dbReference type="OrthoDB" id="2423701at2759"/>
<dbReference type="InterPro" id="IPR041243">
    <property type="entry name" value="STI1/HOP_DP"/>
</dbReference>
<reference evidence="10 11" key="1">
    <citation type="journal article" date="2016" name="Nat. Commun.">
        <title>Extremotolerant tardigrade genome and improved radiotolerance of human cultured cells by tardigrade-unique protein.</title>
        <authorList>
            <person name="Hashimoto T."/>
            <person name="Horikawa D.D."/>
            <person name="Saito Y."/>
            <person name="Kuwahara H."/>
            <person name="Kozuka-Hata H."/>
            <person name="Shin-I T."/>
            <person name="Minakuchi Y."/>
            <person name="Ohishi K."/>
            <person name="Motoyama A."/>
            <person name="Aizu T."/>
            <person name="Enomoto A."/>
            <person name="Kondo K."/>
            <person name="Tanaka S."/>
            <person name="Hara Y."/>
            <person name="Koshikawa S."/>
            <person name="Sagara H."/>
            <person name="Miura T."/>
            <person name="Yokobori S."/>
            <person name="Miyagawa K."/>
            <person name="Suzuki Y."/>
            <person name="Kubo T."/>
            <person name="Oyama M."/>
            <person name="Kohara Y."/>
            <person name="Fujiyama A."/>
            <person name="Arakawa K."/>
            <person name="Katayama T."/>
            <person name="Toyoda A."/>
            <person name="Kunieda T."/>
        </authorList>
    </citation>
    <scope>NUCLEOTIDE SEQUENCE [LARGE SCALE GENOMIC DNA]</scope>
    <source>
        <strain evidence="10 11">YOKOZUNA-1</strain>
    </source>
</reference>
<evidence type="ECO:0000256" key="1">
    <source>
        <dbReference type="ARBA" id="ARBA00022490"/>
    </source>
</evidence>
<dbReference type="FunFam" id="1.10.260.100:FF:000004">
    <property type="entry name" value="Putative stress-induced-phosphoprotein 1"/>
    <property type="match status" value="1"/>
</dbReference>
<dbReference type="FunFam" id="1.25.40.10:FF:000020">
    <property type="entry name" value="Stress-induced phosphoprotein 1"/>
    <property type="match status" value="1"/>
</dbReference>
<evidence type="ECO:0000256" key="3">
    <source>
        <dbReference type="ARBA" id="ARBA00022803"/>
    </source>
</evidence>
<gene>
    <name evidence="10" type="primary">RvY_09534-1</name>
    <name evidence="10" type="synonym">RvY_09534.1</name>
    <name evidence="10" type="ORF">RvY_09534</name>
</gene>
<feature type="repeat" description="TPR" evidence="7">
    <location>
        <begin position="393"/>
        <end position="426"/>
    </location>
</feature>
<feature type="repeat" description="TPR" evidence="7">
    <location>
        <begin position="5"/>
        <end position="38"/>
    </location>
</feature>
<dbReference type="InterPro" id="IPR019734">
    <property type="entry name" value="TPR_rpt"/>
</dbReference>
<feature type="compositionally biased region" description="Low complexity" evidence="8">
    <location>
        <begin position="230"/>
        <end position="239"/>
    </location>
</feature>
<dbReference type="FunFam" id="1.25.40.10:FF:000027">
    <property type="entry name" value="stress-induced-phosphoprotein 1 isoform X1"/>
    <property type="match status" value="1"/>
</dbReference>
<feature type="region of interest" description="Disordered" evidence="8">
    <location>
        <begin position="205"/>
        <end position="261"/>
    </location>
</feature>
<feature type="compositionally biased region" description="Basic and acidic residues" evidence="8">
    <location>
        <begin position="240"/>
        <end position="261"/>
    </location>
</feature>
<dbReference type="SUPFAM" id="SSF48452">
    <property type="entry name" value="TPR-like"/>
    <property type="match status" value="3"/>
</dbReference>
<dbReference type="AlphaFoldDB" id="A0A1D1V9N3"/>
<keyword evidence="2" id="KW-0677">Repeat</keyword>
<feature type="repeat" description="TPR" evidence="7">
    <location>
        <begin position="73"/>
        <end position="106"/>
    </location>
</feature>
<dbReference type="GO" id="GO:0051879">
    <property type="term" value="F:Hsp90 protein binding"/>
    <property type="evidence" value="ECO:0007669"/>
    <property type="project" value="TreeGrafter"/>
</dbReference>
<sequence length="573" mass="64209">MDPKVAELKDKGNAAMKAQNYQEAIKFYSEALELDPTNEVLYSNRSGAYASQTQYDMALKDAEKAVELKPNWPKGYSRKATALNFLRRYSDAVTAYEEALKYDPDNQQLKTELAKCQSELSGGSRRPPPSGSGPGGFLNMFSDPNLMERLRQDPRTRAYVDQPDFQQIIRNMQANPQSLMQYMGDPRITQALSVLLGIDISAGGAGADGADDDQMDVDDGPRPAEPERAPPTSTSSSSAKKPDPKTRPKDQTSEQSKAWDEKELGNECYKKKDFENAMKHYDAAIELDPLNITYQNNKAAVLFEQGKYPDCIELCLKAVDIGRENRADFAVIAKALARAGNAHFKLGDLKSAKMYLEKSLAEHRSDETLKRVKEIDTQLKEQEKKAYINPELAEEAKNKGNELFKQGDFPGALKHYSEAIKRNPTDAKLYSNRAACYTKLLEFNLGLKDCEECVKLDPTFVKGYIRKGTILTAMKQQSKAIQAFEKALELEPGSQEARDGMYRAQMETQRDPDAARKMAMDDPEVQSIIGDPAMRMILEQMQKEPQAVREHLKNPEVARKINKLVEAGLVGMR</sequence>
<feature type="domain" description="STI1" evidence="9">
    <location>
        <begin position="153"/>
        <end position="192"/>
    </location>
</feature>
<dbReference type="Gene3D" id="1.25.40.10">
    <property type="entry name" value="Tetratricopeptide repeat domain"/>
    <property type="match status" value="3"/>
</dbReference>
<dbReference type="Pfam" id="PF13181">
    <property type="entry name" value="TPR_8"/>
    <property type="match status" value="3"/>
</dbReference>
<dbReference type="STRING" id="947166.A0A1D1V9N3"/>
<evidence type="ECO:0000313" key="11">
    <source>
        <dbReference type="Proteomes" id="UP000186922"/>
    </source>
</evidence>
<evidence type="ECO:0000256" key="2">
    <source>
        <dbReference type="ARBA" id="ARBA00022737"/>
    </source>
</evidence>
<dbReference type="FunFam" id="1.25.40.10:FF:000010">
    <property type="entry name" value="Stress-induced phosphoprotein 1"/>
    <property type="match status" value="1"/>
</dbReference>
<dbReference type="Proteomes" id="UP000186922">
    <property type="component" value="Unassembled WGS sequence"/>
</dbReference>
<dbReference type="Gene3D" id="1.10.260.100">
    <property type="match status" value="2"/>
</dbReference>
<keyword evidence="1" id="KW-0963">Cytoplasm</keyword>
<dbReference type="Pfam" id="PF17830">
    <property type="entry name" value="STI1-HOP_DP"/>
    <property type="match status" value="2"/>
</dbReference>
<dbReference type="SMART" id="SM00727">
    <property type="entry name" value="STI1"/>
    <property type="match status" value="2"/>
</dbReference>
<evidence type="ECO:0000259" key="9">
    <source>
        <dbReference type="SMART" id="SM00727"/>
    </source>
</evidence>
<accession>A0A1D1V9N3</accession>
<evidence type="ECO:0000256" key="5">
    <source>
        <dbReference type="ARBA" id="ARBA00026193"/>
    </source>
</evidence>
<dbReference type="InterPro" id="IPR011990">
    <property type="entry name" value="TPR-like_helical_dom_sf"/>
</dbReference>
<feature type="repeat" description="TPR" evidence="7">
    <location>
        <begin position="258"/>
        <end position="291"/>
    </location>
</feature>
<dbReference type="Pfam" id="PF13432">
    <property type="entry name" value="TPR_16"/>
    <property type="match status" value="1"/>
</dbReference>
<feature type="compositionally biased region" description="Basic and acidic residues" evidence="8">
    <location>
        <begin position="219"/>
        <end position="228"/>
    </location>
</feature>
<comment type="function">
    <text evidence="6">Acts as a co-chaperone for HSP90AA1. Mediates the association of the molecular chaperones HSPA8/HSC70 and HSP90.</text>
</comment>
<evidence type="ECO:0000256" key="4">
    <source>
        <dbReference type="ARBA" id="ARBA00024190"/>
    </source>
</evidence>
<evidence type="ECO:0000256" key="7">
    <source>
        <dbReference type="PROSITE-ProRule" id="PRU00339"/>
    </source>
</evidence>
<name>A0A1D1V9N3_RAMVA</name>
<keyword evidence="11" id="KW-1185">Reference proteome</keyword>
<dbReference type="PANTHER" id="PTHR22904">
    <property type="entry name" value="TPR REPEAT CONTAINING PROTEIN"/>
    <property type="match status" value="1"/>
</dbReference>
<evidence type="ECO:0000256" key="6">
    <source>
        <dbReference type="ARBA" id="ARBA00045590"/>
    </source>
</evidence>
<feature type="repeat" description="TPR" evidence="7">
    <location>
        <begin position="461"/>
        <end position="494"/>
    </location>
</feature>
<dbReference type="Pfam" id="PF13414">
    <property type="entry name" value="TPR_11"/>
    <property type="match status" value="1"/>
</dbReference>
<dbReference type="Pfam" id="PF00515">
    <property type="entry name" value="TPR_1"/>
    <property type="match status" value="1"/>
</dbReference>